<name>G8PAG0_PEDCP</name>
<evidence type="ECO:0000256" key="4">
    <source>
        <dbReference type="ARBA" id="ARBA00036832"/>
    </source>
</evidence>
<dbReference type="Proteomes" id="UP000005444">
    <property type="component" value="Chromosome"/>
</dbReference>
<reference evidence="7 8" key="1">
    <citation type="journal article" date="2012" name="J. Bacteriol.">
        <title>Complete Genome Sequence of the Beer Spoilage Organism Pediococcus claussenii ATCC BAA-344T.</title>
        <authorList>
            <person name="Pittet V."/>
            <person name="Abegunde T."/>
            <person name="Marfleet T."/>
            <person name="Haakensen M."/>
            <person name="Morrow K."/>
            <person name="Jayaprakash T."/>
            <person name="Schroeder K."/>
            <person name="Trost B."/>
            <person name="Byrns S."/>
            <person name="Bergsveinson J."/>
            <person name="Kusalik A."/>
            <person name="Ziola B."/>
        </authorList>
    </citation>
    <scope>NUCLEOTIDE SEQUENCE [LARGE SCALE GENOMIC DNA]</scope>
    <source>
        <strain evidence="7 8">ATCC BAA-344</strain>
    </source>
</reference>
<dbReference type="PANTHER" id="PTHR21240">
    <property type="entry name" value="2-AMINO-3-CARBOXYLMUCONATE-6-SEMIALDEHYDE DECARBOXYLASE"/>
    <property type="match status" value="1"/>
</dbReference>
<evidence type="ECO:0000256" key="5">
    <source>
        <dbReference type="ARBA" id="ARBA00038889"/>
    </source>
</evidence>
<dbReference type="EC" id="4.1.1.52" evidence="5"/>
<keyword evidence="3" id="KW-0456">Lyase</keyword>
<proteinExistence type="predicted"/>
<dbReference type="GO" id="GO:0005829">
    <property type="term" value="C:cytosol"/>
    <property type="evidence" value="ECO:0007669"/>
    <property type="project" value="TreeGrafter"/>
</dbReference>
<dbReference type="InterPro" id="IPR032465">
    <property type="entry name" value="ACMSD"/>
</dbReference>
<protein>
    <recommendedName>
        <fullName evidence="5">6-methylsalicylate decarboxylase</fullName>
        <ecNumber evidence="5">4.1.1.52</ecNumber>
    </recommendedName>
</protein>
<comment type="catalytic activity">
    <reaction evidence="4">
        <text>6-methylsalicylate + H(+) = 3-methylphenol + CO2</text>
        <dbReference type="Rhea" id="RHEA:23112"/>
        <dbReference type="ChEBI" id="CHEBI:15378"/>
        <dbReference type="ChEBI" id="CHEBI:16526"/>
        <dbReference type="ChEBI" id="CHEBI:17231"/>
        <dbReference type="ChEBI" id="CHEBI:36658"/>
        <dbReference type="EC" id="4.1.1.52"/>
    </reaction>
    <physiologicalReaction direction="left-to-right" evidence="4">
        <dbReference type="Rhea" id="RHEA:23113"/>
    </physiologicalReaction>
</comment>
<feature type="domain" description="Amidohydrolase-related" evidence="6">
    <location>
        <begin position="6"/>
        <end position="308"/>
    </location>
</feature>
<dbReference type="EMBL" id="CP003137">
    <property type="protein sequence ID" value="AEV95749.1"/>
    <property type="molecule type" value="Genomic_DNA"/>
</dbReference>
<keyword evidence="1" id="KW-0479">Metal-binding</keyword>
<dbReference type="eggNOG" id="COG2159">
    <property type="taxonomic scope" value="Bacteria"/>
</dbReference>
<keyword evidence="7" id="KW-0378">Hydrolase</keyword>
<dbReference type="AlphaFoldDB" id="G8PAG0"/>
<dbReference type="GO" id="GO:0047596">
    <property type="term" value="F:6-methylsalicylate decarboxylase activity"/>
    <property type="evidence" value="ECO:0007669"/>
    <property type="project" value="UniProtKB-EC"/>
</dbReference>
<dbReference type="HOGENOM" id="CLU_039329_2_0_9"/>
<keyword evidence="2" id="KW-0862">Zinc</keyword>
<dbReference type="Gene3D" id="3.20.20.140">
    <property type="entry name" value="Metal-dependent hydrolases"/>
    <property type="match status" value="1"/>
</dbReference>
<evidence type="ECO:0000256" key="3">
    <source>
        <dbReference type="ARBA" id="ARBA00023239"/>
    </source>
</evidence>
<dbReference type="InterPro" id="IPR006680">
    <property type="entry name" value="Amidohydro-rel"/>
</dbReference>
<dbReference type="PATRIC" id="fig|701521.8.peg.1431"/>
<evidence type="ECO:0000259" key="6">
    <source>
        <dbReference type="Pfam" id="PF04909"/>
    </source>
</evidence>
<dbReference type="GO" id="GO:0016787">
    <property type="term" value="F:hydrolase activity"/>
    <property type="evidence" value="ECO:0007669"/>
    <property type="project" value="UniProtKB-KW"/>
</dbReference>
<dbReference type="RefSeq" id="WP_014215943.1">
    <property type="nucleotide sequence ID" value="NC_016605.1"/>
</dbReference>
<dbReference type="GO" id="GO:0019748">
    <property type="term" value="P:secondary metabolic process"/>
    <property type="evidence" value="ECO:0007669"/>
    <property type="project" value="TreeGrafter"/>
</dbReference>
<organism evidence="7 8">
    <name type="scientific">Pediococcus claussenii (strain ATCC BAA-344 / DSM 14800 / JCM 18046 / KCTC 3811 / LMG 21948 / P06)</name>
    <dbReference type="NCBI Taxonomy" id="701521"/>
    <lineage>
        <taxon>Bacteria</taxon>
        <taxon>Bacillati</taxon>
        <taxon>Bacillota</taxon>
        <taxon>Bacilli</taxon>
        <taxon>Lactobacillales</taxon>
        <taxon>Lactobacillaceae</taxon>
        <taxon>Pediococcus</taxon>
    </lineage>
</organism>
<accession>G8PAG0</accession>
<dbReference type="PANTHER" id="PTHR21240:SF29">
    <property type="entry name" value="AMIDOHYDROLASE-RELATED DOMAIN-CONTAINING PROTEIN"/>
    <property type="match status" value="1"/>
</dbReference>
<dbReference type="Pfam" id="PF04909">
    <property type="entry name" value="Amidohydro_2"/>
    <property type="match status" value="1"/>
</dbReference>
<dbReference type="KEGG" id="pce:PECL_1529"/>
<dbReference type="SUPFAM" id="SSF51556">
    <property type="entry name" value="Metallo-dependent hydrolases"/>
    <property type="match status" value="1"/>
</dbReference>
<evidence type="ECO:0000313" key="8">
    <source>
        <dbReference type="Proteomes" id="UP000005444"/>
    </source>
</evidence>
<evidence type="ECO:0000256" key="2">
    <source>
        <dbReference type="ARBA" id="ARBA00022833"/>
    </source>
</evidence>
<dbReference type="GO" id="GO:0046872">
    <property type="term" value="F:metal ion binding"/>
    <property type="evidence" value="ECO:0007669"/>
    <property type="project" value="UniProtKB-KW"/>
</dbReference>
<keyword evidence="8" id="KW-1185">Reference proteome</keyword>
<evidence type="ECO:0000313" key="7">
    <source>
        <dbReference type="EMBL" id="AEV95749.1"/>
    </source>
</evidence>
<dbReference type="STRING" id="701521.PECL_1529"/>
<gene>
    <name evidence="7" type="ordered locus">PECL_1529</name>
</gene>
<dbReference type="InterPro" id="IPR032466">
    <property type="entry name" value="Metal_Hydrolase"/>
</dbReference>
<sequence>MYTNKIDFHTHYLPQSYKNALKKHIPGDPDGWPTPDTWTIATTLEFMQQNGINYSVLSLSSPHINFGNREETFELAHDANLQGYQLYQQHPDKLGFLATLPIPYEEDSIEEYQNATENYGALGVTVPTNSRGVYFGTPLLENLYKKLNKDNAIVALHPNEPSILPKNVDIDLPAPLLGFFMDTTMTFVNLLQHHFFEKYPDIRLIIPHAGAFLGILDDRIAQFMKVKYQVDVYEIMQQVYFDLAGAVLPRQLPTILSLANESHILYGSDIPYTPLNGANQLRVALENSKQISKAQKQKFFTDNAKELLTMAK</sequence>
<evidence type="ECO:0000256" key="1">
    <source>
        <dbReference type="ARBA" id="ARBA00022723"/>
    </source>
</evidence>